<dbReference type="Proteomes" id="UP000270034">
    <property type="component" value="Chromosome"/>
</dbReference>
<dbReference type="AlphaFoldDB" id="A0A2Z5ZKT9"/>
<keyword evidence="2" id="KW-0808">Transferase</keyword>
<keyword evidence="1" id="KW-0812">Transmembrane</keyword>
<dbReference type="EMBL" id="AP018515">
    <property type="protein sequence ID" value="BBC81240.1"/>
    <property type="molecule type" value="Genomic_DNA"/>
</dbReference>
<dbReference type="KEGG" id="aot:AcetOri_orf04396"/>
<reference evidence="2 3" key="1">
    <citation type="submission" date="2018-02" db="EMBL/GenBank/DDBJ databases">
        <title>Acetobacter orientalis genome.</title>
        <authorList>
            <person name="Nakashima N."/>
            <person name="Tamura T."/>
        </authorList>
    </citation>
    <scope>NUCLEOTIDE SEQUENCE [LARGE SCALE GENOMIC DNA]</scope>
    <source>
        <strain evidence="2 3">FAN1</strain>
    </source>
</reference>
<name>A0A2Z5ZKT9_9PROT</name>
<gene>
    <name evidence="2" type="ORF">AcetOrient_orf04396</name>
</gene>
<protein>
    <submittedName>
        <fullName evidence="2">Glycosyl transferase family 1</fullName>
    </submittedName>
</protein>
<dbReference type="GO" id="GO:0016740">
    <property type="term" value="F:transferase activity"/>
    <property type="evidence" value="ECO:0007669"/>
    <property type="project" value="UniProtKB-KW"/>
</dbReference>
<evidence type="ECO:0000313" key="3">
    <source>
        <dbReference type="Proteomes" id="UP000270034"/>
    </source>
</evidence>
<evidence type="ECO:0000313" key="2">
    <source>
        <dbReference type="EMBL" id="BBC81240.1"/>
    </source>
</evidence>
<dbReference type="GeneID" id="79382554"/>
<feature type="transmembrane region" description="Helical" evidence="1">
    <location>
        <begin position="15"/>
        <end position="37"/>
    </location>
</feature>
<keyword evidence="1" id="KW-0472">Membrane</keyword>
<sequence length="41" mass="4689">MEKLSPEFQQKQKPAARLIVLASVVVVWFFLKLAGLFKKKA</sequence>
<keyword evidence="1" id="KW-1133">Transmembrane helix</keyword>
<proteinExistence type="predicted"/>
<accession>A0A2Z5ZKT9</accession>
<dbReference type="RefSeq" id="WP_261767192.1">
    <property type="nucleotide sequence ID" value="NZ_BAMX01000037.1"/>
</dbReference>
<organism evidence="2 3">
    <name type="scientific">Acetobacter orientalis</name>
    <dbReference type="NCBI Taxonomy" id="146474"/>
    <lineage>
        <taxon>Bacteria</taxon>
        <taxon>Pseudomonadati</taxon>
        <taxon>Pseudomonadota</taxon>
        <taxon>Alphaproteobacteria</taxon>
        <taxon>Acetobacterales</taxon>
        <taxon>Acetobacteraceae</taxon>
        <taxon>Acetobacter</taxon>
    </lineage>
</organism>
<evidence type="ECO:0000256" key="1">
    <source>
        <dbReference type="SAM" id="Phobius"/>
    </source>
</evidence>